<keyword evidence="3" id="KW-1185">Reference proteome</keyword>
<dbReference type="STRING" id="1399860.A0A2C5X9D1"/>
<dbReference type="EMBL" id="NJET01000063">
    <property type="protein sequence ID" value="PHH62819.1"/>
    <property type="molecule type" value="Genomic_DNA"/>
</dbReference>
<comment type="caution">
    <text evidence="2">The sequence shown here is derived from an EMBL/GenBank/DDBJ whole genome shotgun (WGS) entry which is preliminary data.</text>
</comment>
<feature type="signal peptide" evidence="1">
    <location>
        <begin position="1"/>
        <end position="37"/>
    </location>
</feature>
<dbReference type="Proteomes" id="UP000226192">
    <property type="component" value="Unassembled WGS sequence"/>
</dbReference>
<evidence type="ECO:0000256" key="1">
    <source>
        <dbReference type="SAM" id="SignalP"/>
    </source>
</evidence>
<evidence type="ECO:0000313" key="2">
    <source>
        <dbReference type="EMBL" id="PHH62819.1"/>
    </source>
</evidence>
<sequence>MLQQIESATWLPSWVPESTVCICTLLMLCSVVQSTTSGYDGSMLNGLNILPSYTVYFELTPPPRRLNTASVFMARFFAPMFGAFACNRLGRRPIIF</sequence>
<organism evidence="2 3">
    <name type="scientific">Ophiocordyceps australis</name>
    <dbReference type="NCBI Taxonomy" id="1399860"/>
    <lineage>
        <taxon>Eukaryota</taxon>
        <taxon>Fungi</taxon>
        <taxon>Dikarya</taxon>
        <taxon>Ascomycota</taxon>
        <taxon>Pezizomycotina</taxon>
        <taxon>Sordariomycetes</taxon>
        <taxon>Hypocreomycetidae</taxon>
        <taxon>Hypocreales</taxon>
        <taxon>Ophiocordycipitaceae</taxon>
        <taxon>Ophiocordyceps</taxon>
    </lineage>
</organism>
<evidence type="ECO:0000313" key="3">
    <source>
        <dbReference type="Proteomes" id="UP000226192"/>
    </source>
</evidence>
<protein>
    <recommendedName>
        <fullName evidence="4">Major facilitator superfamily (MFS) profile domain-containing protein</fullName>
    </recommendedName>
</protein>
<evidence type="ECO:0008006" key="4">
    <source>
        <dbReference type="Google" id="ProtNLM"/>
    </source>
</evidence>
<name>A0A2C5X9D1_9HYPO</name>
<feature type="chain" id="PRO_5013016396" description="Major facilitator superfamily (MFS) profile domain-containing protein" evidence="1">
    <location>
        <begin position="38"/>
        <end position="96"/>
    </location>
</feature>
<accession>A0A2C5X9D1</accession>
<reference evidence="2 3" key="1">
    <citation type="submission" date="2017-06" db="EMBL/GenBank/DDBJ databases">
        <title>Ant-infecting Ophiocordyceps genomes reveal a high diversity of potential behavioral manipulation genes and a possible major role for enterotoxins.</title>
        <authorList>
            <person name="De Bekker C."/>
            <person name="Evans H.C."/>
            <person name="Brachmann A."/>
            <person name="Hughes D.P."/>
        </authorList>
    </citation>
    <scope>NUCLEOTIDE SEQUENCE [LARGE SCALE GENOMIC DNA]</scope>
    <source>
        <strain evidence="2 3">Map64</strain>
    </source>
</reference>
<keyword evidence="1" id="KW-0732">Signal</keyword>
<dbReference type="InterPro" id="IPR036259">
    <property type="entry name" value="MFS_trans_sf"/>
</dbReference>
<dbReference type="AlphaFoldDB" id="A0A2C5X9D1"/>
<gene>
    <name evidence="2" type="ORF">CDD81_6711</name>
</gene>
<dbReference type="Gene3D" id="1.20.1250.20">
    <property type="entry name" value="MFS general substrate transporter like domains"/>
    <property type="match status" value="1"/>
</dbReference>
<proteinExistence type="predicted"/>
<dbReference type="OrthoDB" id="4540492at2759"/>